<dbReference type="Proteomes" id="UP000619238">
    <property type="component" value="Unassembled WGS sequence"/>
</dbReference>
<organism evidence="2 3">
    <name type="scientific">Kordia aestuariivivens</name>
    <dbReference type="NCBI Taxonomy" id="2759037"/>
    <lineage>
        <taxon>Bacteria</taxon>
        <taxon>Pseudomonadati</taxon>
        <taxon>Bacteroidota</taxon>
        <taxon>Flavobacteriia</taxon>
        <taxon>Flavobacteriales</taxon>
        <taxon>Flavobacteriaceae</taxon>
        <taxon>Kordia</taxon>
    </lineage>
</organism>
<protein>
    <submittedName>
        <fullName evidence="2">GNAT family N-acetyltransferase</fullName>
    </submittedName>
</protein>
<proteinExistence type="predicted"/>
<dbReference type="EMBL" id="JACGWS010000005">
    <property type="protein sequence ID" value="MBC8755009.1"/>
    <property type="molecule type" value="Genomic_DNA"/>
</dbReference>
<dbReference type="RefSeq" id="WP_187562057.1">
    <property type="nucleotide sequence ID" value="NZ_JACGWS010000005.1"/>
</dbReference>
<dbReference type="PROSITE" id="PS51186">
    <property type="entry name" value="GNAT"/>
    <property type="match status" value="1"/>
</dbReference>
<evidence type="ECO:0000259" key="1">
    <source>
        <dbReference type="PROSITE" id="PS51186"/>
    </source>
</evidence>
<dbReference type="SUPFAM" id="SSF55729">
    <property type="entry name" value="Acyl-CoA N-acyltransferases (Nat)"/>
    <property type="match status" value="1"/>
</dbReference>
<comment type="caution">
    <text evidence="2">The sequence shown here is derived from an EMBL/GenBank/DDBJ whole genome shotgun (WGS) entry which is preliminary data.</text>
</comment>
<dbReference type="Gene3D" id="3.40.630.30">
    <property type="match status" value="1"/>
</dbReference>
<dbReference type="CDD" id="cd04301">
    <property type="entry name" value="NAT_SF"/>
    <property type="match status" value="1"/>
</dbReference>
<dbReference type="InterPro" id="IPR016181">
    <property type="entry name" value="Acyl_CoA_acyltransferase"/>
</dbReference>
<sequence length="178" mass="20859">MIKIKIAEEADTAILALLGRITWAESHGHYIDDKSNLLKYLDENFSVSKTKQNINNPKNLFYIMYVDDLPVGYAKLILNAKQESIVSLNNCRLERIFILDDFIPLKIGHQLLTFVEERAKELRLDTMWLSVYIKNSRAIRFYERNEFKNVGELNFSVNGKEYENIIFSKKMIYSENPL</sequence>
<name>A0ABR7Q8X0_9FLAO</name>
<keyword evidence="3" id="KW-1185">Reference proteome</keyword>
<accession>A0ABR7Q8X0</accession>
<reference evidence="2 3" key="1">
    <citation type="submission" date="2020-07" db="EMBL/GenBank/DDBJ databases">
        <title>Description of Kordia aestuariivivens sp. nov., isolated from a tidal flat.</title>
        <authorList>
            <person name="Park S."/>
            <person name="Yoon J.-H."/>
        </authorList>
    </citation>
    <scope>NUCLEOTIDE SEQUENCE [LARGE SCALE GENOMIC DNA]</scope>
    <source>
        <strain evidence="2 3">YSTF-M3</strain>
    </source>
</reference>
<evidence type="ECO:0000313" key="3">
    <source>
        <dbReference type="Proteomes" id="UP000619238"/>
    </source>
</evidence>
<dbReference type="InterPro" id="IPR000182">
    <property type="entry name" value="GNAT_dom"/>
</dbReference>
<gene>
    <name evidence="2" type="ORF">H2O64_10025</name>
</gene>
<dbReference type="Pfam" id="PF00583">
    <property type="entry name" value="Acetyltransf_1"/>
    <property type="match status" value="1"/>
</dbReference>
<feature type="domain" description="N-acetyltransferase" evidence="1">
    <location>
        <begin position="2"/>
        <end position="178"/>
    </location>
</feature>
<evidence type="ECO:0000313" key="2">
    <source>
        <dbReference type="EMBL" id="MBC8755009.1"/>
    </source>
</evidence>